<dbReference type="InterPro" id="IPR002182">
    <property type="entry name" value="NB-ARC"/>
</dbReference>
<dbReference type="InterPro" id="IPR055414">
    <property type="entry name" value="LRR_R13L4/SHOC2-like"/>
</dbReference>
<evidence type="ECO:0000256" key="2">
    <source>
        <dbReference type="ARBA" id="ARBA00022614"/>
    </source>
</evidence>
<dbReference type="InterPro" id="IPR042197">
    <property type="entry name" value="Apaf_helical"/>
</dbReference>
<dbReference type="PRINTS" id="PR00364">
    <property type="entry name" value="DISEASERSIST"/>
</dbReference>
<dbReference type="EMBL" id="QEFC01002795">
    <property type="protein sequence ID" value="KAE9450558.1"/>
    <property type="molecule type" value="Genomic_DNA"/>
</dbReference>
<dbReference type="GO" id="GO:0051607">
    <property type="term" value="P:defense response to virus"/>
    <property type="evidence" value="ECO:0007669"/>
    <property type="project" value="UniProtKB-ARBA"/>
</dbReference>
<protein>
    <recommendedName>
        <fullName evidence="13">AAA+ ATPase domain-containing protein</fullName>
    </recommendedName>
</protein>
<dbReference type="InterPro" id="IPR038005">
    <property type="entry name" value="RX-like_CC"/>
</dbReference>
<evidence type="ECO:0000256" key="4">
    <source>
        <dbReference type="ARBA" id="ARBA00022741"/>
    </source>
</evidence>
<keyword evidence="12" id="KW-1185">Reference proteome</keyword>
<dbReference type="InterPro" id="IPR041118">
    <property type="entry name" value="Rx_N"/>
</dbReference>
<dbReference type="PANTHER" id="PTHR23155">
    <property type="entry name" value="DISEASE RESISTANCE PROTEIN RP"/>
    <property type="match status" value="1"/>
</dbReference>
<dbReference type="GO" id="GO:0043531">
    <property type="term" value="F:ADP binding"/>
    <property type="evidence" value="ECO:0007669"/>
    <property type="project" value="InterPro"/>
</dbReference>
<comment type="similarity">
    <text evidence="1">Belongs to the disease resistance NB-LRR family.</text>
</comment>
<dbReference type="CDD" id="cd14798">
    <property type="entry name" value="RX-CC_like"/>
    <property type="match status" value="1"/>
</dbReference>
<keyword evidence="3" id="KW-0677">Repeat</keyword>
<keyword evidence="6" id="KW-0067">ATP-binding</keyword>
<dbReference type="FunFam" id="1.10.10.10:FF:000322">
    <property type="entry name" value="Probable disease resistance protein At1g63360"/>
    <property type="match status" value="1"/>
</dbReference>
<dbReference type="Gene3D" id="1.10.8.430">
    <property type="entry name" value="Helical domain of apoptotic protease-activating factors"/>
    <property type="match status" value="1"/>
</dbReference>
<dbReference type="PANTHER" id="PTHR23155:SF1193">
    <property type="entry name" value="DISEASE RESISTANCE PROTEIN RPP13-RELATED"/>
    <property type="match status" value="1"/>
</dbReference>
<evidence type="ECO:0000256" key="1">
    <source>
        <dbReference type="ARBA" id="ARBA00008894"/>
    </source>
</evidence>
<evidence type="ECO:0000259" key="7">
    <source>
        <dbReference type="Pfam" id="PF00931"/>
    </source>
</evidence>
<dbReference type="Gene3D" id="3.40.50.300">
    <property type="entry name" value="P-loop containing nucleotide triphosphate hydrolases"/>
    <property type="match status" value="1"/>
</dbReference>
<feature type="domain" description="NB-ARC" evidence="7">
    <location>
        <begin position="179"/>
        <end position="354"/>
    </location>
</feature>
<dbReference type="GO" id="GO:0098542">
    <property type="term" value="P:defense response to other organism"/>
    <property type="evidence" value="ECO:0007669"/>
    <property type="project" value="TreeGrafter"/>
</dbReference>
<dbReference type="Proteomes" id="UP000428333">
    <property type="component" value="Linkage Group LG10"/>
</dbReference>
<dbReference type="FunFam" id="3.40.50.300:FF:001091">
    <property type="entry name" value="Probable disease resistance protein At1g61300"/>
    <property type="match status" value="1"/>
</dbReference>
<evidence type="ECO:0000259" key="9">
    <source>
        <dbReference type="Pfam" id="PF23559"/>
    </source>
</evidence>
<keyword evidence="5" id="KW-0611">Plant defense</keyword>
<reference evidence="11 12" key="1">
    <citation type="journal article" date="2019" name="Genome Biol. Evol.">
        <title>The Rhododendron genome and chromosomal organization provide insight into shared whole-genome duplications across the heath family (Ericaceae).</title>
        <authorList>
            <person name="Soza V.L."/>
            <person name="Lindsley D."/>
            <person name="Waalkes A."/>
            <person name="Ramage E."/>
            <person name="Patwardhan R.P."/>
            <person name="Burton J.N."/>
            <person name="Adey A."/>
            <person name="Kumar A."/>
            <person name="Qiu R."/>
            <person name="Shendure J."/>
            <person name="Hall B."/>
        </authorList>
    </citation>
    <scope>NUCLEOTIDE SEQUENCE [LARGE SCALE GENOMIC DNA]</scope>
    <source>
        <strain evidence="11">RSF 1966-606</strain>
    </source>
</reference>
<evidence type="ECO:0008006" key="13">
    <source>
        <dbReference type="Google" id="ProtNLM"/>
    </source>
</evidence>
<dbReference type="InterPro" id="IPR032675">
    <property type="entry name" value="LRR_dom_sf"/>
</dbReference>
<dbReference type="AlphaFoldDB" id="A0A6A4L7M1"/>
<dbReference type="GO" id="GO:0005524">
    <property type="term" value="F:ATP binding"/>
    <property type="evidence" value="ECO:0007669"/>
    <property type="project" value="UniProtKB-KW"/>
</dbReference>
<dbReference type="Gene3D" id="3.80.10.10">
    <property type="entry name" value="Ribonuclease Inhibitor"/>
    <property type="match status" value="1"/>
</dbReference>
<dbReference type="Pfam" id="PF23559">
    <property type="entry name" value="WHD_DRP"/>
    <property type="match status" value="1"/>
</dbReference>
<proteinExistence type="inferred from homology"/>
<dbReference type="Gene3D" id="1.20.5.4130">
    <property type="match status" value="1"/>
</dbReference>
<sequence length="897" mass="104375">MVDAVVSFIVDRLGDLLIEQVVSLRGVKDDVVWLRGQLQYMLCFLKDAEEKQDVDNRMREWITDIRDVAYEAEDIIDNFILKVEAGTPKNVGLKDCFEKYFCICRKLTILIQQANLYGIGQEINTLKTKLNQIEQSRVTFGIRSIDDARERSDHMNRRENWLRKERPYKDNEHVVGFKEDADKLMSELIKEVKDRYVISIVGTGGLGKTTMARKLYNTLSRTQEFDCYAWLSVSTDYDIQDLLRSTIKSFKRPSTKEELEFLEKMKEEDLEPHLRDYLKGRRYLVVLDDVWDVHAWPSLMRAFPDENNGSRVIMTTRNKVVAQASNEKTYVHELPFLKDEESWELFCSKAFPKYDNKVGDEKSHCPPCLESLAREMASKCRGLPLAIVVLGGLLRRKDHDKWPKFKEHMWRHVRDDDSHGVPVQHILALSFNDLPYRLKSCFLYLGLFPEDFEINAERLCRLWEAEGFIKLGKESFEEEEAEAYLRELIDRSLIQIVKINWKRIITCRVHDLLRDFAIEKSKELNFLQIYGGRLAPNSRRLAFNGGLERFVSLDISDMHLRTLLFFNLENKDSKTAQLQSLCRELRLLRVLDLKHHQFYGYKGGGKERLPDEIGKLIHLRYLGLCGTCIDPLPQFIGSLHALQTLELSTSPRDYPIQLPNEICEAKQLRHLIGLFKWPFRVDNMKNLQTLKKVFVEDQMEFNPMDMINLRELHVCYVRKDGKSCTLDSIGGLRSLQSLQLEVSVGDKNRIPEVHLHPLSHCQPLLQLRLLGRYAQEISADWKFPTDWKHPNLKHLYLYLNGVTEDPMPMLEKLPKLTVLVLDCYQGNKLVCAAGGFPQLEILQLRYCDVAEFQLEGGAMPMLKGFLPERTNYGKSLPDRLRSIPAPHPPLDPFEWAY</sequence>
<dbReference type="InterPro" id="IPR058922">
    <property type="entry name" value="WHD_DRP"/>
</dbReference>
<dbReference type="InterPro" id="IPR036388">
    <property type="entry name" value="WH-like_DNA-bd_sf"/>
</dbReference>
<evidence type="ECO:0000259" key="10">
    <source>
        <dbReference type="Pfam" id="PF23598"/>
    </source>
</evidence>
<organism evidence="11 12">
    <name type="scientific">Rhododendron williamsianum</name>
    <dbReference type="NCBI Taxonomy" id="262921"/>
    <lineage>
        <taxon>Eukaryota</taxon>
        <taxon>Viridiplantae</taxon>
        <taxon>Streptophyta</taxon>
        <taxon>Embryophyta</taxon>
        <taxon>Tracheophyta</taxon>
        <taxon>Spermatophyta</taxon>
        <taxon>Magnoliopsida</taxon>
        <taxon>eudicotyledons</taxon>
        <taxon>Gunneridae</taxon>
        <taxon>Pentapetalae</taxon>
        <taxon>asterids</taxon>
        <taxon>Ericales</taxon>
        <taxon>Ericaceae</taxon>
        <taxon>Ericoideae</taxon>
        <taxon>Rhodoreae</taxon>
        <taxon>Rhododendron</taxon>
    </lineage>
</organism>
<evidence type="ECO:0000256" key="3">
    <source>
        <dbReference type="ARBA" id="ARBA00022737"/>
    </source>
</evidence>
<evidence type="ECO:0000256" key="5">
    <source>
        <dbReference type="ARBA" id="ARBA00022821"/>
    </source>
</evidence>
<name>A0A6A4L7M1_9ERIC</name>
<dbReference type="Pfam" id="PF18052">
    <property type="entry name" value="Rx_N"/>
    <property type="match status" value="1"/>
</dbReference>
<dbReference type="SUPFAM" id="SSF52540">
    <property type="entry name" value="P-loop containing nucleoside triphosphate hydrolases"/>
    <property type="match status" value="1"/>
</dbReference>
<comment type="caution">
    <text evidence="11">The sequence shown here is derived from an EMBL/GenBank/DDBJ whole genome shotgun (WGS) entry which is preliminary data.</text>
</comment>
<feature type="domain" description="Disease resistance R13L4/SHOC-2-like LRR" evidence="10">
    <location>
        <begin position="580"/>
        <end position="863"/>
    </location>
</feature>
<evidence type="ECO:0000313" key="11">
    <source>
        <dbReference type="EMBL" id="KAE9450558.1"/>
    </source>
</evidence>
<dbReference type="FunFam" id="1.10.8.430:FF:000003">
    <property type="entry name" value="Probable disease resistance protein At5g66910"/>
    <property type="match status" value="1"/>
</dbReference>
<dbReference type="Gene3D" id="1.10.10.10">
    <property type="entry name" value="Winged helix-like DNA-binding domain superfamily/Winged helix DNA-binding domain"/>
    <property type="match status" value="1"/>
</dbReference>
<feature type="domain" description="Disease resistance N-terminal" evidence="8">
    <location>
        <begin position="5"/>
        <end position="87"/>
    </location>
</feature>
<evidence type="ECO:0000256" key="6">
    <source>
        <dbReference type="ARBA" id="ARBA00022840"/>
    </source>
</evidence>
<feature type="non-terminal residue" evidence="11">
    <location>
        <position position="1"/>
    </location>
</feature>
<accession>A0A6A4L7M1</accession>
<dbReference type="OrthoDB" id="3027644at2759"/>
<gene>
    <name evidence="11" type="ORF">C3L33_17543</name>
</gene>
<keyword evidence="4" id="KW-0547">Nucleotide-binding</keyword>
<dbReference type="SUPFAM" id="SSF52058">
    <property type="entry name" value="L domain-like"/>
    <property type="match status" value="1"/>
</dbReference>
<dbReference type="Pfam" id="PF23598">
    <property type="entry name" value="LRR_14"/>
    <property type="match status" value="1"/>
</dbReference>
<keyword evidence="2" id="KW-0433">Leucine-rich repeat</keyword>
<dbReference type="InterPro" id="IPR027417">
    <property type="entry name" value="P-loop_NTPase"/>
</dbReference>
<dbReference type="InterPro" id="IPR044974">
    <property type="entry name" value="Disease_R_plants"/>
</dbReference>
<evidence type="ECO:0000259" key="8">
    <source>
        <dbReference type="Pfam" id="PF18052"/>
    </source>
</evidence>
<feature type="domain" description="Disease resistance protein winged helix" evidence="9">
    <location>
        <begin position="447"/>
        <end position="517"/>
    </location>
</feature>
<evidence type="ECO:0000313" key="12">
    <source>
        <dbReference type="Proteomes" id="UP000428333"/>
    </source>
</evidence>
<dbReference type="Pfam" id="PF00931">
    <property type="entry name" value="NB-ARC"/>
    <property type="match status" value="1"/>
</dbReference>